<name>A0A9P9IQ81_9HYPO</name>
<evidence type="ECO:0000313" key="2">
    <source>
        <dbReference type="EMBL" id="KAH7131073.1"/>
    </source>
</evidence>
<dbReference type="InterPro" id="IPR006680">
    <property type="entry name" value="Amidohydro-rel"/>
</dbReference>
<comment type="caution">
    <text evidence="2">The sequence shown here is derived from an EMBL/GenBank/DDBJ whole genome shotgun (WGS) entry which is preliminary data.</text>
</comment>
<dbReference type="InterPro" id="IPR032466">
    <property type="entry name" value="Metal_Hydrolase"/>
</dbReference>
<dbReference type="AlphaFoldDB" id="A0A9P9IQ81"/>
<organism evidence="2 3">
    <name type="scientific">Dactylonectria macrodidyma</name>
    <dbReference type="NCBI Taxonomy" id="307937"/>
    <lineage>
        <taxon>Eukaryota</taxon>
        <taxon>Fungi</taxon>
        <taxon>Dikarya</taxon>
        <taxon>Ascomycota</taxon>
        <taxon>Pezizomycotina</taxon>
        <taxon>Sordariomycetes</taxon>
        <taxon>Hypocreomycetidae</taxon>
        <taxon>Hypocreales</taxon>
        <taxon>Nectriaceae</taxon>
        <taxon>Dactylonectria</taxon>
    </lineage>
</organism>
<evidence type="ECO:0000259" key="1">
    <source>
        <dbReference type="Pfam" id="PF04909"/>
    </source>
</evidence>
<evidence type="ECO:0000313" key="3">
    <source>
        <dbReference type="Proteomes" id="UP000738349"/>
    </source>
</evidence>
<protein>
    <recommendedName>
        <fullName evidence="1">Amidohydrolase-related domain-containing protein</fullName>
    </recommendedName>
</protein>
<reference evidence="2" key="1">
    <citation type="journal article" date="2021" name="Nat. Commun.">
        <title>Genetic determinants of endophytism in the Arabidopsis root mycobiome.</title>
        <authorList>
            <person name="Mesny F."/>
            <person name="Miyauchi S."/>
            <person name="Thiergart T."/>
            <person name="Pickel B."/>
            <person name="Atanasova L."/>
            <person name="Karlsson M."/>
            <person name="Huettel B."/>
            <person name="Barry K.W."/>
            <person name="Haridas S."/>
            <person name="Chen C."/>
            <person name="Bauer D."/>
            <person name="Andreopoulos W."/>
            <person name="Pangilinan J."/>
            <person name="LaButti K."/>
            <person name="Riley R."/>
            <person name="Lipzen A."/>
            <person name="Clum A."/>
            <person name="Drula E."/>
            <person name="Henrissat B."/>
            <person name="Kohler A."/>
            <person name="Grigoriev I.V."/>
            <person name="Martin F.M."/>
            <person name="Hacquard S."/>
        </authorList>
    </citation>
    <scope>NUCLEOTIDE SEQUENCE</scope>
    <source>
        <strain evidence="2">MPI-CAGE-AT-0147</strain>
    </source>
</reference>
<dbReference type="OrthoDB" id="2135488at2759"/>
<dbReference type="InterPro" id="IPR052358">
    <property type="entry name" value="Aro_Compnd_Degr_Hydrolases"/>
</dbReference>
<gene>
    <name evidence="2" type="ORF">EDB81DRAFT_807879</name>
</gene>
<accession>A0A9P9IQ81</accession>
<dbReference type="GO" id="GO:0016787">
    <property type="term" value="F:hydrolase activity"/>
    <property type="evidence" value="ECO:0007669"/>
    <property type="project" value="InterPro"/>
</dbReference>
<dbReference type="Gene3D" id="3.20.20.140">
    <property type="entry name" value="Metal-dependent hydrolases"/>
    <property type="match status" value="1"/>
</dbReference>
<dbReference type="SUPFAM" id="SSF51556">
    <property type="entry name" value="Metallo-dependent hydrolases"/>
    <property type="match status" value="1"/>
</dbReference>
<dbReference type="Pfam" id="PF04909">
    <property type="entry name" value="Amidohydro_2"/>
    <property type="match status" value="1"/>
</dbReference>
<feature type="domain" description="Amidohydrolase-related" evidence="1">
    <location>
        <begin position="121"/>
        <end position="390"/>
    </location>
</feature>
<dbReference type="EMBL" id="JAGMUV010000017">
    <property type="protein sequence ID" value="KAH7131073.1"/>
    <property type="molecule type" value="Genomic_DNA"/>
</dbReference>
<dbReference type="PANTHER" id="PTHR35563:SF2">
    <property type="entry name" value="BARREL METAL-DEPENDENT HYDROLASE, PUTATIVE (AFU_ORTHOLOGUE AFUA_1G16240)-RELATED"/>
    <property type="match status" value="1"/>
</dbReference>
<dbReference type="Proteomes" id="UP000738349">
    <property type="component" value="Unassembled WGS sequence"/>
</dbReference>
<keyword evidence="3" id="KW-1185">Reference proteome</keyword>
<dbReference type="PANTHER" id="PTHR35563">
    <property type="entry name" value="BARREL METAL-DEPENDENT HYDROLASE, PUTATIVE (AFU_ORTHOLOGUE AFUA_1G16240)-RELATED"/>
    <property type="match status" value="1"/>
</dbReference>
<sequence length="392" mass="44769">MRWNWPGKNFSFGKMTGGFLSHVIPIQLCPSTFLVSSKFSLPSLLLLRLFSSQRRLLYSFITMMLSNPEPAHLTARSLNDMPGIQSPIESSVHKLYDNPPTKSRKRPTLSLRHRIPRGAWDSHMHILDTSAYPLSDRALYRPSRYCLDQAESFQHSVGIDNMVIVQPSIYGFDNSCVLDALRKLGPKRGRAVVSFEPQTVPLSVLQEWHDLGVRAVRVNFSSLDVSPDKEKLKALLLRYVEDCKQFDWAIQLFVPMATIAALETFIAELPVRICFDHMGHPSLPATLTSDPYTIRGFKSLVNLLQGENTFVKLSAPYRLTNARDYSHVEPVAKELIRLFGKSRLVFATDWPHTRFEGLDIRPWTKDVLDWCGNDEHLVERLFRGNAEDLWMA</sequence>
<proteinExistence type="predicted"/>